<feature type="compositionally biased region" description="Acidic residues" evidence="1">
    <location>
        <begin position="577"/>
        <end position="589"/>
    </location>
</feature>
<gene>
    <name evidence="2" type="ORF">RSOLAG22IIIB_09484</name>
</gene>
<name>A0A0K6FYH3_9AGAM</name>
<accession>A0A0K6FYH3</accession>
<organism evidence="2 3">
    <name type="scientific">Rhizoctonia solani</name>
    <dbReference type="NCBI Taxonomy" id="456999"/>
    <lineage>
        <taxon>Eukaryota</taxon>
        <taxon>Fungi</taxon>
        <taxon>Dikarya</taxon>
        <taxon>Basidiomycota</taxon>
        <taxon>Agaricomycotina</taxon>
        <taxon>Agaricomycetes</taxon>
        <taxon>Cantharellales</taxon>
        <taxon>Ceratobasidiaceae</taxon>
        <taxon>Rhizoctonia</taxon>
    </lineage>
</organism>
<feature type="region of interest" description="Disordered" evidence="1">
    <location>
        <begin position="436"/>
        <end position="486"/>
    </location>
</feature>
<reference evidence="2 3" key="1">
    <citation type="submission" date="2015-07" db="EMBL/GenBank/DDBJ databases">
        <authorList>
            <person name="Noorani M."/>
        </authorList>
    </citation>
    <scope>NUCLEOTIDE SEQUENCE [LARGE SCALE GENOMIC DNA]</scope>
    <source>
        <strain evidence="2">BBA 69670</strain>
    </source>
</reference>
<feature type="compositionally biased region" description="Polar residues" evidence="1">
    <location>
        <begin position="450"/>
        <end position="468"/>
    </location>
</feature>
<dbReference type="EMBL" id="CYGV01001229">
    <property type="protein sequence ID" value="CUA71306.1"/>
    <property type="molecule type" value="Genomic_DNA"/>
</dbReference>
<evidence type="ECO:0000313" key="2">
    <source>
        <dbReference type="EMBL" id="CUA71306.1"/>
    </source>
</evidence>
<dbReference type="AlphaFoldDB" id="A0A0K6FYH3"/>
<proteinExistence type="predicted"/>
<feature type="region of interest" description="Disordered" evidence="1">
    <location>
        <begin position="568"/>
        <end position="589"/>
    </location>
</feature>
<sequence>MLKTPQEEERVEQLVAGTSGLTSLPHLPEDIQLVVFDGQHQIAGCLELGDRNEHWWVVRLYRRSLEYSYPAEFIGMMHLANNPTLILETSEAFRLKGMYRLRKLLEEKQITQEVYRANRVRVTGTKESVMRGLNNVSADFSLLETVHNSLHNKHIAAAFSASSWKGLTTGRFYGILRWLVYKMVAQVTILQGDALECSSRPFMLSPRVTTFKHLETADKDHTWNELPGGTSAALHRLQKGPAAHEFNTPLIKAAGGSWTLGDCTVLFSKAFIPTVMGSNVITDRLEIMYTVTQHVVHIVAGKRVLEQYTSNKRAKDESDHPFSIFTLVLGRKVMNRDGIPGNGALKILVHLWSEYQALEQGLMDHDIKDSKTTLPEVYQQLADRNHAWWTLLSKFKTPKFEKGLGIEVAPSFSSNLQSPVATQPVVLLEPQADQLESEAGENGLPREGKASSSKQPVSQPTTKTSKPRQLTGHKRGRDEGLSDGEDYVYQSVGKRVTRSQTAADGSCSKDKGLDEQIHRLKVCARQMDPKEAGSVASLLSALEKLEGPVAVEVNQMLHDLMPKVVAKAQKRVRESQTYDDEDEDGSDGH</sequence>
<keyword evidence="3" id="KW-1185">Reference proteome</keyword>
<protein>
    <submittedName>
        <fullName evidence="2">Uncharacterized protein</fullName>
    </submittedName>
</protein>
<dbReference type="Proteomes" id="UP000044841">
    <property type="component" value="Unassembled WGS sequence"/>
</dbReference>
<evidence type="ECO:0000313" key="3">
    <source>
        <dbReference type="Proteomes" id="UP000044841"/>
    </source>
</evidence>
<evidence type="ECO:0000256" key="1">
    <source>
        <dbReference type="SAM" id="MobiDB-lite"/>
    </source>
</evidence>